<name>A0A175W503_9PEZI</name>
<dbReference type="AlphaFoldDB" id="A0A175W503"/>
<gene>
    <name evidence="2" type="ORF">MMYC01_205676</name>
</gene>
<keyword evidence="3" id="KW-1185">Reference proteome</keyword>
<evidence type="ECO:0000256" key="1">
    <source>
        <dbReference type="SAM" id="MobiDB-lite"/>
    </source>
</evidence>
<accession>A0A175W503</accession>
<dbReference type="Gene3D" id="3.40.50.2300">
    <property type="match status" value="1"/>
</dbReference>
<protein>
    <submittedName>
        <fullName evidence="2">Uncharacterized protein</fullName>
    </submittedName>
</protein>
<evidence type="ECO:0000313" key="3">
    <source>
        <dbReference type="Proteomes" id="UP000078237"/>
    </source>
</evidence>
<sequence length="404" mass="45797">MALDLGTVLAVVEVVDKAIEIYHRIESLPQQMTQLGRRMELLNMFLVRLEVFVKKNPAKASSSLYSGQVKDLGKLLDGVKDKATKVYDLFERYQKGILSRSMDLEFRAKWMSHIWFSLIDNSPEKVQAIMDEIEYDRNVLRDYMGLMAIDRPQAPTPATGTGEAGPATQASSAPSRPLAPPKRDYKVIFVDPYNTERSVIAEALLKLLGQRTLKAGGEWRIAEVHSSGFFVKKESDCIDVVDGLQYSFKSFKKEWRPGGQRAVQTALAAVFDNKWYDYPFKQTIRDEITARRSCGLKKDMFSRFDFIIVFTRREHDNMIKLKEALGKKAAAPRGKGRVLQLGTFLSSDSAIVQGILYPKVNPDGSQNRDNWNGKVAEIKTALKKFLKREMQWTQPRVNDVSANS</sequence>
<comment type="caution">
    <text evidence="2">The sequence shown here is derived from an EMBL/GenBank/DDBJ whole genome shotgun (WGS) entry which is preliminary data.</text>
</comment>
<dbReference type="OrthoDB" id="3902577at2759"/>
<organism evidence="2 3">
    <name type="scientific">Madurella mycetomatis</name>
    <dbReference type="NCBI Taxonomy" id="100816"/>
    <lineage>
        <taxon>Eukaryota</taxon>
        <taxon>Fungi</taxon>
        <taxon>Dikarya</taxon>
        <taxon>Ascomycota</taxon>
        <taxon>Pezizomycotina</taxon>
        <taxon>Sordariomycetes</taxon>
        <taxon>Sordariomycetidae</taxon>
        <taxon>Sordariales</taxon>
        <taxon>Sordariales incertae sedis</taxon>
        <taxon>Madurella</taxon>
    </lineage>
</organism>
<proteinExistence type="predicted"/>
<dbReference type="EMBL" id="LCTW02000113">
    <property type="protein sequence ID" value="KXX78622.1"/>
    <property type="molecule type" value="Genomic_DNA"/>
</dbReference>
<feature type="region of interest" description="Disordered" evidence="1">
    <location>
        <begin position="151"/>
        <end position="179"/>
    </location>
</feature>
<dbReference type="Proteomes" id="UP000078237">
    <property type="component" value="Unassembled WGS sequence"/>
</dbReference>
<dbReference type="VEuPathDB" id="FungiDB:MMYC01_205676"/>
<reference evidence="2 3" key="1">
    <citation type="journal article" date="2016" name="Genome Announc.">
        <title>Genome Sequence of Madurella mycetomatis mm55, Isolated from a Human Mycetoma Case in Sudan.</title>
        <authorList>
            <person name="Smit S."/>
            <person name="Derks M.F."/>
            <person name="Bervoets S."/>
            <person name="Fahal A."/>
            <person name="van Leeuwen W."/>
            <person name="van Belkum A."/>
            <person name="van de Sande W.W."/>
        </authorList>
    </citation>
    <scope>NUCLEOTIDE SEQUENCE [LARGE SCALE GENOMIC DNA]</scope>
    <source>
        <strain evidence="3">mm55</strain>
    </source>
</reference>
<evidence type="ECO:0000313" key="2">
    <source>
        <dbReference type="EMBL" id="KXX78622.1"/>
    </source>
</evidence>